<reference evidence="2" key="1">
    <citation type="submission" date="2013-09" db="EMBL/GenBank/DDBJ databases">
        <title>The Genome Sequence of Anopheles culicifacies species A.</title>
        <authorList>
            <consortium name="The Broad Institute Genomics Platform"/>
            <person name="Neafsey D.E."/>
            <person name="Besansky N."/>
            <person name="Howell P."/>
            <person name="Walton C."/>
            <person name="Young S.K."/>
            <person name="Zeng Q."/>
            <person name="Gargeya S."/>
            <person name="Fitzgerald M."/>
            <person name="Haas B."/>
            <person name="Abouelleil A."/>
            <person name="Allen A.W."/>
            <person name="Alvarado L."/>
            <person name="Arachchi H.M."/>
            <person name="Berlin A.M."/>
            <person name="Chapman S.B."/>
            <person name="Gainer-Dewar J."/>
            <person name="Goldberg J."/>
            <person name="Griggs A."/>
            <person name="Gujja S."/>
            <person name="Hansen M."/>
            <person name="Howarth C."/>
            <person name="Imamovic A."/>
            <person name="Ireland A."/>
            <person name="Larimer J."/>
            <person name="McCowan C."/>
            <person name="Murphy C."/>
            <person name="Pearson M."/>
            <person name="Poon T.W."/>
            <person name="Priest M."/>
            <person name="Roberts A."/>
            <person name="Saif S."/>
            <person name="Shea T."/>
            <person name="Sisk P."/>
            <person name="Sykes S."/>
            <person name="Wortman J."/>
            <person name="Nusbaum C."/>
            <person name="Birren B."/>
        </authorList>
    </citation>
    <scope>NUCLEOTIDE SEQUENCE [LARGE SCALE GENOMIC DNA]</scope>
    <source>
        <strain evidence="2">A-37</strain>
    </source>
</reference>
<protein>
    <submittedName>
        <fullName evidence="1">Uncharacterized protein</fullName>
    </submittedName>
</protein>
<name>A0A182M1G1_9DIPT</name>
<organism evidence="1 2">
    <name type="scientific">Anopheles culicifacies</name>
    <dbReference type="NCBI Taxonomy" id="139723"/>
    <lineage>
        <taxon>Eukaryota</taxon>
        <taxon>Metazoa</taxon>
        <taxon>Ecdysozoa</taxon>
        <taxon>Arthropoda</taxon>
        <taxon>Hexapoda</taxon>
        <taxon>Insecta</taxon>
        <taxon>Pterygota</taxon>
        <taxon>Neoptera</taxon>
        <taxon>Endopterygota</taxon>
        <taxon>Diptera</taxon>
        <taxon>Nematocera</taxon>
        <taxon>Culicoidea</taxon>
        <taxon>Culicidae</taxon>
        <taxon>Anophelinae</taxon>
        <taxon>Anopheles</taxon>
        <taxon>culicifacies species complex</taxon>
    </lineage>
</organism>
<evidence type="ECO:0000313" key="2">
    <source>
        <dbReference type="Proteomes" id="UP000075883"/>
    </source>
</evidence>
<dbReference type="EMBL" id="AXCM01006374">
    <property type="status" value="NOT_ANNOTATED_CDS"/>
    <property type="molecule type" value="Genomic_DNA"/>
</dbReference>
<accession>A0A182M1G1</accession>
<dbReference type="AlphaFoldDB" id="A0A182M1G1"/>
<dbReference type="VEuPathDB" id="VectorBase:ACUA007120"/>
<evidence type="ECO:0000313" key="1">
    <source>
        <dbReference type="EnsemblMetazoa" id="ACUA007120-PA"/>
    </source>
</evidence>
<dbReference type="Proteomes" id="UP000075883">
    <property type="component" value="Unassembled WGS sequence"/>
</dbReference>
<reference evidence="1" key="2">
    <citation type="submission" date="2020-05" db="UniProtKB">
        <authorList>
            <consortium name="EnsemblMetazoa"/>
        </authorList>
    </citation>
    <scope>IDENTIFICATION</scope>
    <source>
        <strain evidence="1">A-37</strain>
    </source>
</reference>
<keyword evidence="2" id="KW-1185">Reference proteome</keyword>
<proteinExistence type="predicted"/>
<sequence length="112" mass="12800">MLRIRNRIVSPACGETSRMGFEPRSYPFEDRRLGLLGHRTEKLTVIDKSTVNVVDPEGTEFEIKTDLLRSTLLLPITSARYEKIDHKRNDLDCSGISFNSGQFNRTEHAYIG</sequence>
<dbReference type="EnsemblMetazoa" id="ACUA007120-RA">
    <property type="protein sequence ID" value="ACUA007120-PA"/>
    <property type="gene ID" value="ACUA007120"/>
</dbReference>